<keyword evidence="9" id="KW-1185">Reference proteome</keyword>
<dbReference type="Pfam" id="PF26003">
    <property type="entry name" value="Integrase_N_phage"/>
    <property type="match status" value="1"/>
</dbReference>
<name>A0ABP3C9K8_9MICO</name>
<dbReference type="EMBL" id="BAAAAF010000009">
    <property type="protein sequence ID" value="GAA0036467.1"/>
    <property type="molecule type" value="Genomic_DNA"/>
</dbReference>
<organism evidence="8 9">
    <name type="scientific">Brevibacterium metallidurans</name>
    <dbReference type="NCBI Taxonomy" id="1482676"/>
    <lineage>
        <taxon>Bacteria</taxon>
        <taxon>Bacillati</taxon>
        <taxon>Actinomycetota</taxon>
        <taxon>Actinomycetes</taxon>
        <taxon>Micrococcales</taxon>
        <taxon>Brevibacteriaceae</taxon>
        <taxon>Brevibacterium</taxon>
    </lineage>
</organism>
<reference evidence="8 9" key="1">
    <citation type="submission" date="2024-01" db="EMBL/GenBank/DDBJ databases">
        <title>Characterization of antibiotic resistant novel bacterial strains and their environmental applications.</title>
        <authorList>
            <person name="Manzoor S."/>
            <person name="Abbas S."/>
            <person name="Arshad M."/>
            <person name="Ahmed I."/>
        </authorList>
    </citation>
    <scope>NUCLEOTIDE SEQUENCE [LARGE SCALE GENOMIC DNA]</scope>
    <source>
        <strain evidence="8 9">NCCP-602</strain>
    </source>
</reference>
<comment type="similarity">
    <text evidence="1">Belongs to the 'phage' integrase family.</text>
</comment>
<dbReference type="InterPro" id="IPR013762">
    <property type="entry name" value="Integrase-like_cat_sf"/>
</dbReference>
<dbReference type="InterPro" id="IPR058717">
    <property type="entry name" value="Phage_L5_Integrase_N"/>
</dbReference>
<protein>
    <submittedName>
        <fullName evidence="8">Site-specific integrase</fullName>
    </submittedName>
</protein>
<accession>A0ABP3C9K8</accession>
<dbReference type="PROSITE" id="PS51898">
    <property type="entry name" value="TYR_RECOMBINASE"/>
    <property type="match status" value="1"/>
</dbReference>
<dbReference type="InterPro" id="IPR011010">
    <property type="entry name" value="DNA_brk_join_enz"/>
</dbReference>
<evidence type="ECO:0000256" key="4">
    <source>
        <dbReference type="PROSITE-ProRule" id="PRU01248"/>
    </source>
</evidence>
<dbReference type="PANTHER" id="PTHR30349:SF64">
    <property type="entry name" value="PROPHAGE INTEGRASE INTD-RELATED"/>
    <property type="match status" value="1"/>
</dbReference>
<dbReference type="Gene3D" id="1.10.150.130">
    <property type="match status" value="1"/>
</dbReference>
<evidence type="ECO:0000256" key="2">
    <source>
        <dbReference type="ARBA" id="ARBA00023125"/>
    </source>
</evidence>
<evidence type="ECO:0000313" key="8">
    <source>
        <dbReference type="EMBL" id="GAA0036467.1"/>
    </source>
</evidence>
<comment type="caution">
    <text evidence="8">The sequence shown here is derived from an EMBL/GenBank/DDBJ whole genome shotgun (WGS) entry which is preliminary data.</text>
</comment>
<keyword evidence="2 4" id="KW-0238">DNA-binding</keyword>
<dbReference type="InterPro" id="IPR050090">
    <property type="entry name" value="Tyrosine_recombinase_XerCD"/>
</dbReference>
<dbReference type="Gene3D" id="1.10.443.10">
    <property type="entry name" value="Intergrase catalytic core"/>
    <property type="match status" value="1"/>
</dbReference>
<feature type="domain" description="Core-binding (CB)" evidence="7">
    <location>
        <begin position="32"/>
        <end position="135"/>
    </location>
</feature>
<evidence type="ECO:0000313" key="9">
    <source>
        <dbReference type="Proteomes" id="UP001498238"/>
    </source>
</evidence>
<evidence type="ECO:0000256" key="5">
    <source>
        <dbReference type="SAM" id="MobiDB-lite"/>
    </source>
</evidence>
<evidence type="ECO:0000256" key="3">
    <source>
        <dbReference type="ARBA" id="ARBA00023172"/>
    </source>
</evidence>
<dbReference type="PROSITE" id="PS51900">
    <property type="entry name" value="CB"/>
    <property type="match status" value="1"/>
</dbReference>
<keyword evidence="3" id="KW-0233">DNA recombination</keyword>
<dbReference type="InterPro" id="IPR002104">
    <property type="entry name" value="Integrase_catalytic"/>
</dbReference>
<gene>
    <name evidence="8" type="ORF">NCCP602_24280</name>
</gene>
<sequence>MASIKRRPNGKWRARYRDEAGQEHARHFERKVDAQRWLDEVTASVITGVYVDPGAGKVSLGNFYADWADRQVWVDSTRANADLSIASTGLADFPIKSIRKSHIESWVKRLVGNGLAASTIKTRYVVVRSAFRAAVADRFIVEDPCTGVALPRLRKREAAMRIPTPEQVGRLVACADSGRLSTRKGFGAYVQLAAFAGLRLGEAAGVQVGDIDFLRRELRVRRQVQRDGSTFAVRAPKYGSERTVYLPDALVHALAQHVAKHAPGDDPTRWLFPYREGPLYDNAVIWRWRATRKSAGLTEVRLHDLRHFYASGLIAAGCDVVTVQRALGHESASTTLNTYAHLWPKAEDRTRSAAANLMESTSADIADSRRTRPRKFGSDQGL</sequence>
<dbReference type="PANTHER" id="PTHR30349">
    <property type="entry name" value="PHAGE INTEGRASE-RELATED"/>
    <property type="match status" value="1"/>
</dbReference>
<proteinExistence type="inferred from homology"/>
<dbReference type="Proteomes" id="UP001498238">
    <property type="component" value="Unassembled WGS sequence"/>
</dbReference>
<evidence type="ECO:0000259" key="6">
    <source>
        <dbReference type="PROSITE" id="PS51898"/>
    </source>
</evidence>
<evidence type="ECO:0000259" key="7">
    <source>
        <dbReference type="PROSITE" id="PS51900"/>
    </source>
</evidence>
<dbReference type="InterPro" id="IPR010998">
    <property type="entry name" value="Integrase_recombinase_N"/>
</dbReference>
<dbReference type="Pfam" id="PF00589">
    <property type="entry name" value="Phage_integrase"/>
    <property type="match status" value="1"/>
</dbReference>
<dbReference type="CDD" id="cd01189">
    <property type="entry name" value="INT_ICEBs1_C_like"/>
    <property type="match status" value="1"/>
</dbReference>
<dbReference type="SUPFAM" id="SSF56349">
    <property type="entry name" value="DNA breaking-rejoining enzymes"/>
    <property type="match status" value="1"/>
</dbReference>
<feature type="region of interest" description="Disordered" evidence="5">
    <location>
        <begin position="359"/>
        <end position="382"/>
    </location>
</feature>
<evidence type="ECO:0000256" key="1">
    <source>
        <dbReference type="ARBA" id="ARBA00008857"/>
    </source>
</evidence>
<feature type="domain" description="Tyr recombinase" evidence="6">
    <location>
        <begin position="158"/>
        <end position="355"/>
    </location>
</feature>
<dbReference type="InterPro" id="IPR044068">
    <property type="entry name" value="CB"/>
</dbReference>